<organism evidence="1 2">
    <name type="scientific">Scutellospora calospora</name>
    <dbReference type="NCBI Taxonomy" id="85575"/>
    <lineage>
        <taxon>Eukaryota</taxon>
        <taxon>Fungi</taxon>
        <taxon>Fungi incertae sedis</taxon>
        <taxon>Mucoromycota</taxon>
        <taxon>Glomeromycotina</taxon>
        <taxon>Glomeromycetes</taxon>
        <taxon>Diversisporales</taxon>
        <taxon>Gigasporaceae</taxon>
        <taxon>Scutellospora</taxon>
    </lineage>
</organism>
<keyword evidence="2" id="KW-1185">Reference proteome</keyword>
<feature type="non-terminal residue" evidence="1">
    <location>
        <position position="1"/>
    </location>
</feature>
<accession>A0ACA9PSB6</accession>
<name>A0ACA9PSB6_9GLOM</name>
<proteinExistence type="predicted"/>
<comment type="caution">
    <text evidence="1">The sequence shown here is derived from an EMBL/GenBank/DDBJ whole genome shotgun (WGS) entry which is preliminary data.</text>
</comment>
<evidence type="ECO:0000313" key="1">
    <source>
        <dbReference type="EMBL" id="CAG8721110.1"/>
    </source>
</evidence>
<dbReference type="Proteomes" id="UP000789860">
    <property type="component" value="Unassembled WGS sequence"/>
</dbReference>
<feature type="non-terminal residue" evidence="1">
    <location>
        <position position="67"/>
    </location>
</feature>
<gene>
    <name evidence="1" type="ORF">SCALOS_LOCUS11260</name>
</gene>
<evidence type="ECO:0000313" key="2">
    <source>
        <dbReference type="Proteomes" id="UP000789860"/>
    </source>
</evidence>
<dbReference type="EMBL" id="CAJVPM010047577">
    <property type="protein sequence ID" value="CAG8721110.1"/>
    <property type="molecule type" value="Genomic_DNA"/>
</dbReference>
<reference evidence="1" key="1">
    <citation type="submission" date="2021-06" db="EMBL/GenBank/DDBJ databases">
        <authorList>
            <person name="Kallberg Y."/>
            <person name="Tangrot J."/>
            <person name="Rosling A."/>
        </authorList>
    </citation>
    <scope>NUCLEOTIDE SEQUENCE</scope>
    <source>
        <strain evidence="1">AU212A</strain>
    </source>
</reference>
<protein>
    <submittedName>
        <fullName evidence="1">271_t:CDS:1</fullName>
    </submittedName>
</protein>
<sequence length="67" mass="7824">NTMFITYNQIKDEETGEIMLKIPTNIKLHVVDDNLISKVREILTDKPTLLFLLDYNHPQRRLIGGNE</sequence>